<dbReference type="InterPro" id="IPR027417">
    <property type="entry name" value="P-loop_NTPase"/>
</dbReference>
<dbReference type="PANTHER" id="PTHR30305">
    <property type="entry name" value="PROTEIN YJDM-RELATED"/>
    <property type="match status" value="1"/>
</dbReference>
<protein>
    <recommendedName>
        <fullName evidence="1">HPr kinase/phosphorylase C-terminal domain-containing protein</fullName>
    </recommendedName>
</protein>
<evidence type="ECO:0000259" key="1">
    <source>
        <dbReference type="Pfam" id="PF07475"/>
    </source>
</evidence>
<name>A0A363UM97_9GAMM</name>
<dbReference type="SUPFAM" id="SSF53795">
    <property type="entry name" value="PEP carboxykinase-like"/>
    <property type="match status" value="1"/>
</dbReference>
<evidence type="ECO:0000313" key="2">
    <source>
        <dbReference type="EMBL" id="PWN56530.1"/>
    </source>
</evidence>
<dbReference type="CDD" id="cd01918">
    <property type="entry name" value="HprK_C"/>
    <property type="match status" value="1"/>
</dbReference>
<dbReference type="PANTHER" id="PTHR30305:SF1">
    <property type="entry name" value="HPR KINASE_PHOSPHORYLASE"/>
    <property type="match status" value="1"/>
</dbReference>
<keyword evidence="3" id="KW-1185">Reference proteome</keyword>
<dbReference type="AlphaFoldDB" id="A0A363UM97"/>
<dbReference type="OrthoDB" id="9778803at2"/>
<reference evidence="2 3" key="1">
    <citation type="submission" date="2018-05" db="EMBL/GenBank/DDBJ databases">
        <title>Abyssibacter profundi OUC007T gen. nov., sp. nov, a marine bacterium isolated from seawater of the Mariana Trench.</title>
        <authorList>
            <person name="Zhou S."/>
        </authorList>
    </citation>
    <scope>NUCLEOTIDE SEQUENCE [LARGE SCALE GENOMIC DNA]</scope>
    <source>
        <strain evidence="2 3">OUC007</strain>
    </source>
</reference>
<dbReference type="Pfam" id="PF07475">
    <property type="entry name" value="Hpr_kinase_C"/>
    <property type="match status" value="1"/>
</dbReference>
<dbReference type="PROSITE" id="PS00675">
    <property type="entry name" value="SIGMA54_INTERACT_1"/>
    <property type="match status" value="1"/>
</dbReference>
<dbReference type="InterPro" id="IPR025662">
    <property type="entry name" value="Sigma_54_int_dom_ATP-bd_1"/>
</dbReference>
<dbReference type="RefSeq" id="WP_133249145.1">
    <property type="nucleotide sequence ID" value="NZ_QEQK01000005.1"/>
</dbReference>
<dbReference type="GO" id="GO:0005524">
    <property type="term" value="F:ATP binding"/>
    <property type="evidence" value="ECO:0007669"/>
    <property type="project" value="InterPro"/>
</dbReference>
<dbReference type="EMBL" id="QEQK01000005">
    <property type="protein sequence ID" value="PWN56530.1"/>
    <property type="molecule type" value="Genomic_DNA"/>
</dbReference>
<organism evidence="2 3">
    <name type="scientific">Abyssibacter profundi</name>
    <dbReference type="NCBI Taxonomy" id="2182787"/>
    <lineage>
        <taxon>Bacteria</taxon>
        <taxon>Pseudomonadati</taxon>
        <taxon>Pseudomonadota</taxon>
        <taxon>Gammaproteobacteria</taxon>
        <taxon>Chromatiales</taxon>
        <taxon>Oceanococcaceae</taxon>
        <taxon>Abyssibacter</taxon>
    </lineage>
</organism>
<dbReference type="GO" id="GO:0000155">
    <property type="term" value="F:phosphorelay sensor kinase activity"/>
    <property type="evidence" value="ECO:0007669"/>
    <property type="project" value="InterPro"/>
</dbReference>
<gene>
    <name evidence="2" type="ORF">DEH80_06780</name>
</gene>
<proteinExistence type="predicted"/>
<feature type="domain" description="HPr kinase/phosphorylase C-terminal" evidence="1">
    <location>
        <begin position="2"/>
        <end position="149"/>
    </location>
</feature>
<sequence>MTTRHGVLVAMSGSGVLLTGDSGTGKSELALQLVRRGHALVADDAPELSIESGRLIGRSSRALAGKLQLRGVGVVNLEALHGPDALQPRSTVDLIIQLSRRAEADARPLSGSQPGRTTLLGIPLPCWTVPVDRAPASPELIELAVALVTRNAGATSAWN</sequence>
<dbReference type="Gene3D" id="3.40.50.300">
    <property type="entry name" value="P-loop containing nucleotide triphosphate hydrolases"/>
    <property type="match status" value="1"/>
</dbReference>
<accession>A0A363UM97</accession>
<dbReference type="Proteomes" id="UP000251800">
    <property type="component" value="Unassembled WGS sequence"/>
</dbReference>
<dbReference type="GO" id="GO:0006109">
    <property type="term" value="P:regulation of carbohydrate metabolic process"/>
    <property type="evidence" value="ECO:0007669"/>
    <property type="project" value="InterPro"/>
</dbReference>
<dbReference type="InterPro" id="IPR011104">
    <property type="entry name" value="Hpr_kin/Pase_C"/>
</dbReference>
<comment type="caution">
    <text evidence="2">The sequence shown here is derived from an EMBL/GenBank/DDBJ whole genome shotgun (WGS) entry which is preliminary data.</text>
</comment>
<evidence type="ECO:0000313" key="3">
    <source>
        <dbReference type="Proteomes" id="UP000251800"/>
    </source>
</evidence>